<keyword evidence="6" id="KW-1185">Reference proteome</keyword>
<evidence type="ECO:0000259" key="4">
    <source>
        <dbReference type="PROSITE" id="PS51462"/>
    </source>
</evidence>
<keyword evidence="3" id="KW-0732">Signal</keyword>
<feature type="signal peptide" evidence="3">
    <location>
        <begin position="1"/>
        <end position="18"/>
    </location>
</feature>
<evidence type="ECO:0000256" key="2">
    <source>
        <dbReference type="ARBA" id="ARBA00022801"/>
    </source>
</evidence>
<protein>
    <submittedName>
        <fullName evidence="5">DNA mismatch repair protein MutT</fullName>
    </submittedName>
</protein>
<dbReference type="GO" id="GO:0016787">
    <property type="term" value="F:hydrolase activity"/>
    <property type="evidence" value="ECO:0007669"/>
    <property type="project" value="UniProtKB-KW"/>
</dbReference>
<dbReference type="Proteomes" id="UP000031197">
    <property type="component" value="Unassembled WGS sequence"/>
</dbReference>
<name>A0A0B3YFV7_9ALTE</name>
<feature type="domain" description="Nudix hydrolase" evidence="4">
    <location>
        <begin position="46"/>
        <end position="164"/>
    </location>
</feature>
<dbReference type="InterPro" id="IPR015797">
    <property type="entry name" value="NUDIX_hydrolase-like_dom_sf"/>
</dbReference>
<dbReference type="EMBL" id="JWLW01000015">
    <property type="protein sequence ID" value="KHT52899.1"/>
    <property type="molecule type" value="Genomic_DNA"/>
</dbReference>
<evidence type="ECO:0000256" key="3">
    <source>
        <dbReference type="SAM" id="SignalP"/>
    </source>
</evidence>
<dbReference type="Pfam" id="PF00293">
    <property type="entry name" value="NUDIX"/>
    <property type="match status" value="1"/>
</dbReference>
<evidence type="ECO:0000313" key="5">
    <source>
        <dbReference type="EMBL" id="KHT52899.1"/>
    </source>
</evidence>
<dbReference type="PANTHER" id="PTHR43222">
    <property type="entry name" value="NUDIX HYDROLASE 23"/>
    <property type="match status" value="1"/>
</dbReference>
<comment type="caution">
    <text evidence="5">The sequence shown here is derived from an EMBL/GenBank/DDBJ whole genome shotgun (WGS) entry which is preliminary data.</text>
</comment>
<dbReference type="OrthoDB" id="6322268at2"/>
<dbReference type="PROSITE" id="PS00893">
    <property type="entry name" value="NUDIX_BOX"/>
    <property type="match status" value="1"/>
</dbReference>
<dbReference type="AlphaFoldDB" id="A0A0B3YFV7"/>
<comment type="cofactor">
    <cofactor evidence="1">
        <name>Mg(2+)</name>
        <dbReference type="ChEBI" id="CHEBI:18420"/>
    </cofactor>
</comment>
<dbReference type="Gene3D" id="3.90.79.10">
    <property type="entry name" value="Nucleoside Triphosphate Pyrophosphohydrolase"/>
    <property type="match status" value="1"/>
</dbReference>
<dbReference type="InterPro" id="IPR000086">
    <property type="entry name" value="NUDIX_hydrolase_dom"/>
</dbReference>
<accession>A0A0B3YFV7</accession>
<dbReference type="SUPFAM" id="SSF55811">
    <property type="entry name" value="Nudix"/>
    <property type="match status" value="1"/>
</dbReference>
<dbReference type="CDD" id="cd02883">
    <property type="entry name" value="NUDIX_Hydrolase"/>
    <property type="match status" value="1"/>
</dbReference>
<dbReference type="InterPro" id="IPR020084">
    <property type="entry name" value="NUDIX_hydrolase_CS"/>
</dbReference>
<reference evidence="5 6" key="1">
    <citation type="submission" date="2014-12" db="EMBL/GenBank/DDBJ databases">
        <title>Genome sequencing of Alteromonas marina AD001.</title>
        <authorList>
            <person name="Adrian T.G.S."/>
            <person name="Chan K.G."/>
        </authorList>
    </citation>
    <scope>NUCLEOTIDE SEQUENCE [LARGE SCALE GENOMIC DNA]</scope>
    <source>
        <strain evidence="5 6">AD001</strain>
    </source>
</reference>
<evidence type="ECO:0000256" key="1">
    <source>
        <dbReference type="ARBA" id="ARBA00001946"/>
    </source>
</evidence>
<evidence type="ECO:0000313" key="6">
    <source>
        <dbReference type="Proteomes" id="UP000031197"/>
    </source>
</evidence>
<organism evidence="5 6">
    <name type="scientific">Alteromonas marina</name>
    <dbReference type="NCBI Taxonomy" id="203795"/>
    <lineage>
        <taxon>Bacteria</taxon>
        <taxon>Pseudomonadati</taxon>
        <taxon>Pseudomonadota</taxon>
        <taxon>Gammaproteobacteria</taxon>
        <taxon>Alteromonadales</taxon>
        <taxon>Alteromonadaceae</taxon>
        <taxon>Alteromonas/Salinimonas group</taxon>
        <taxon>Alteromonas</taxon>
    </lineage>
</organism>
<feature type="chain" id="PRO_5002084881" evidence="3">
    <location>
        <begin position="19"/>
        <end position="181"/>
    </location>
</feature>
<dbReference type="PANTHER" id="PTHR43222:SF2">
    <property type="entry name" value="NUDIX HYDROLASE 23, CHLOROPLASTIC"/>
    <property type="match status" value="1"/>
</dbReference>
<sequence length="181" mass="19775">MVILFRLSAIFAVLTLFACSKSSPSSPMCRVSEALLSESVHIGSSMAESPVGAACLIKTGNKVLMVEHRLSGKLDFPGGTSDKNESLACTAHRETWEETGFNVEVSAYLFTTSNGLVIFGCDVDAGIERLPDTFDAPSWAKLEVVRLVKVDPFMLDHDALRFADDLIPLRDGYTQFDITQH</sequence>
<keyword evidence="2" id="KW-0378">Hydrolase</keyword>
<dbReference type="PROSITE" id="PS51462">
    <property type="entry name" value="NUDIX"/>
    <property type="match status" value="1"/>
</dbReference>
<proteinExistence type="predicted"/>
<dbReference type="PROSITE" id="PS51257">
    <property type="entry name" value="PROKAR_LIPOPROTEIN"/>
    <property type="match status" value="1"/>
</dbReference>
<gene>
    <name evidence="5" type="ORF">RJ41_09650</name>
</gene>